<dbReference type="Proteomes" id="UP001148629">
    <property type="component" value="Unassembled WGS sequence"/>
</dbReference>
<sequence length="257" mass="29252">MPPIRTAKTNNSSATQDAPIAPPKRRLLKPVVQGVSEAYFRSSVRDWDGQFHRLIGTSTRKVTLGAEFVLTDDHIDDILTLGPVVRKKLTHFIFEYRDVSYDAKNGAGDLTNEAVVRLSNACPSLKVIQLQDAYKLNDDGVIALLKNCPNLVSLEVSPGISGGVKVSERLFDELRENPERAPKLKKLIVRNNSEDKTYMKAMRAMTRERQALTVTLLSRSEYKKWGDWELDETAFDYKKGRVQEPKFRSNDFYPDWF</sequence>
<gene>
    <name evidence="1" type="ORF">NM208_g8003</name>
</gene>
<comment type="caution">
    <text evidence="1">The sequence shown here is derived from an EMBL/GenBank/DDBJ whole genome shotgun (WGS) entry which is preliminary data.</text>
</comment>
<reference evidence="1" key="1">
    <citation type="submission" date="2022-08" db="EMBL/GenBank/DDBJ databases">
        <title>Genome Sequence of Fusarium decemcellulare.</title>
        <authorList>
            <person name="Buettner E."/>
        </authorList>
    </citation>
    <scope>NUCLEOTIDE SEQUENCE</scope>
    <source>
        <strain evidence="1">Babe19</strain>
    </source>
</reference>
<proteinExistence type="predicted"/>
<dbReference type="EMBL" id="JANRMS010000872">
    <property type="protein sequence ID" value="KAJ3533409.1"/>
    <property type="molecule type" value="Genomic_DNA"/>
</dbReference>
<keyword evidence="2" id="KW-1185">Reference proteome</keyword>
<evidence type="ECO:0000313" key="1">
    <source>
        <dbReference type="EMBL" id="KAJ3533409.1"/>
    </source>
</evidence>
<protein>
    <submittedName>
        <fullName evidence="1">Uncharacterized protein</fullName>
    </submittedName>
</protein>
<evidence type="ECO:0000313" key="2">
    <source>
        <dbReference type="Proteomes" id="UP001148629"/>
    </source>
</evidence>
<organism evidence="1 2">
    <name type="scientific">Fusarium decemcellulare</name>
    <dbReference type="NCBI Taxonomy" id="57161"/>
    <lineage>
        <taxon>Eukaryota</taxon>
        <taxon>Fungi</taxon>
        <taxon>Dikarya</taxon>
        <taxon>Ascomycota</taxon>
        <taxon>Pezizomycotina</taxon>
        <taxon>Sordariomycetes</taxon>
        <taxon>Hypocreomycetidae</taxon>
        <taxon>Hypocreales</taxon>
        <taxon>Nectriaceae</taxon>
        <taxon>Fusarium</taxon>
        <taxon>Fusarium decemcellulare species complex</taxon>
    </lineage>
</organism>
<accession>A0ACC1S723</accession>
<name>A0ACC1S723_9HYPO</name>